<keyword evidence="2" id="KW-0614">Plasmid</keyword>
<dbReference type="RefSeq" id="WP_249763548.1">
    <property type="nucleotide sequence ID" value="NZ_CP097321.1"/>
</dbReference>
<evidence type="ECO:0000313" key="2">
    <source>
        <dbReference type="EMBL" id="UQX13657.1"/>
    </source>
</evidence>
<feature type="region of interest" description="Disordered" evidence="1">
    <location>
        <begin position="1"/>
        <end position="66"/>
    </location>
</feature>
<dbReference type="EMBL" id="CP097321">
    <property type="protein sequence ID" value="UQX13657.1"/>
    <property type="molecule type" value="Genomic_DNA"/>
</dbReference>
<evidence type="ECO:0000313" key="3">
    <source>
        <dbReference type="Proteomes" id="UP001056610"/>
    </source>
</evidence>
<proteinExistence type="predicted"/>
<dbReference type="Proteomes" id="UP001056610">
    <property type="component" value="Plasmid unnamed"/>
</dbReference>
<name>A0ABY4QTB2_9MYCO</name>
<evidence type="ECO:0000256" key="1">
    <source>
        <dbReference type="SAM" id="MobiDB-lite"/>
    </source>
</evidence>
<sequence length="94" mass="10016">MKMGPPMSPGRETDEVLAANHRRETRRSEPQEVTPAAPPEQDTTTPDISADDTGDETSAVIPLGDRLAPPRQCMSSSLQLALALHGQRSCAHAG</sequence>
<gene>
    <name evidence="2" type="ORF">M5I08_25480</name>
</gene>
<accession>A0ABY4QTB2</accession>
<protein>
    <submittedName>
        <fullName evidence="2">Uncharacterized protein</fullName>
    </submittedName>
</protein>
<organism evidence="2 3">
    <name type="scientific">Candidatus Mycobacterium methanotrophicum</name>
    <dbReference type="NCBI Taxonomy" id="2943498"/>
    <lineage>
        <taxon>Bacteria</taxon>
        <taxon>Bacillati</taxon>
        <taxon>Actinomycetota</taxon>
        <taxon>Actinomycetes</taxon>
        <taxon>Mycobacteriales</taxon>
        <taxon>Mycobacteriaceae</taxon>
        <taxon>Mycobacterium</taxon>
    </lineage>
</organism>
<keyword evidence="3" id="KW-1185">Reference proteome</keyword>
<geneLocation type="plasmid" evidence="2 3">
    <name>unnamed</name>
</geneLocation>
<reference evidence="2" key="1">
    <citation type="submission" date="2022-05" db="EMBL/GenBank/DDBJ databases">
        <title>A methanotrophic Mycobacterium dominates a cave microbial ecosystem.</title>
        <authorList>
            <person name="Van Spanning R.J.M."/>
            <person name="Guan Q."/>
            <person name="Melkonian C."/>
            <person name="Gallant J."/>
            <person name="Polerecky L."/>
            <person name="Flot J.-F."/>
            <person name="Brandt B.W."/>
            <person name="Braster M."/>
            <person name="Iturbe Espinoza P."/>
            <person name="Aerts J."/>
            <person name="Meima-Franke M."/>
            <person name="Piersma S.R."/>
            <person name="Bunduc C."/>
            <person name="Ummels R."/>
            <person name="Pain A."/>
            <person name="Fleming E.J."/>
            <person name="van der Wel N."/>
            <person name="Gherman V.D."/>
            <person name="Sarbu S.M."/>
            <person name="Bodelier P.L.E."/>
            <person name="Bitter W."/>
        </authorList>
    </citation>
    <scope>NUCLEOTIDE SEQUENCE</scope>
    <source>
        <strain evidence="2">Sulfur Cave</strain>
        <plasmid evidence="2">unnamed</plasmid>
    </source>
</reference>